<feature type="transmembrane region" description="Helical" evidence="1">
    <location>
        <begin position="7"/>
        <end position="25"/>
    </location>
</feature>
<feature type="transmembrane region" description="Helical" evidence="1">
    <location>
        <begin position="84"/>
        <end position="101"/>
    </location>
</feature>
<keyword evidence="3" id="KW-1185">Reference proteome</keyword>
<dbReference type="RefSeq" id="WP_071175076.1">
    <property type="nucleotide sequence ID" value="NZ_CP017831.1"/>
</dbReference>
<evidence type="ECO:0000313" key="3">
    <source>
        <dbReference type="Proteomes" id="UP000179284"/>
    </source>
</evidence>
<proteinExistence type="predicted"/>
<dbReference type="OrthoDB" id="359342at2"/>
<dbReference type="EMBL" id="CP017831">
    <property type="protein sequence ID" value="AOZ95273.1"/>
    <property type="molecule type" value="Genomic_DNA"/>
</dbReference>
<accession>A0A1D9NYC6</accession>
<reference evidence="3" key="1">
    <citation type="submission" date="2016-10" db="EMBL/GenBank/DDBJ databases">
        <title>The complete genome sequence of the rumen bacterium Butyrivibrio hungatei MB2003.</title>
        <authorList>
            <person name="Palevich N."/>
            <person name="Kelly W.J."/>
            <person name="Leahy S.C."/>
            <person name="Altermann E."/>
            <person name="Rakonjac J."/>
            <person name="Attwood G.T."/>
        </authorList>
    </citation>
    <scope>NUCLEOTIDE SEQUENCE [LARGE SCALE GENOMIC DNA]</scope>
    <source>
        <strain evidence="3">MB2003</strain>
    </source>
</reference>
<organism evidence="2 3">
    <name type="scientific">Butyrivibrio hungatei</name>
    <dbReference type="NCBI Taxonomy" id="185008"/>
    <lineage>
        <taxon>Bacteria</taxon>
        <taxon>Bacillati</taxon>
        <taxon>Bacillota</taxon>
        <taxon>Clostridia</taxon>
        <taxon>Lachnospirales</taxon>
        <taxon>Lachnospiraceae</taxon>
        <taxon>Butyrivibrio</taxon>
    </lineage>
</organism>
<name>A0A1D9NYC6_9FIRM</name>
<keyword evidence="1" id="KW-1133">Transmembrane helix</keyword>
<evidence type="ECO:0000313" key="2">
    <source>
        <dbReference type="EMBL" id="AOZ95273.1"/>
    </source>
</evidence>
<evidence type="ECO:0000256" key="1">
    <source>
        <dbReference type="SAM" id="Phobius"/>
    </source>
</evidence>
<sequence>MNAIAAGLIWSVLWIGYIFVVLKWYPWELLHDYPEDIKETATLPEPTDKQKRQAKLSCGIICLVIFGSLLAFGLTRFAAAQTSFFAVLIYVFIIGMMWNAIDLLVMDWLLVCSITPKIVVIEGTEGCKGYKDYMFHFKGFLIGCVYTAIMAIIFSGITYGILRFFIWN</sequence>
<feature type="transmembrane region" description="Helical" evidence="1">
    <location>
        <begin position="140"/>
        <end position="162"/>
    </location>
</feature>
<keyword evidence="1" id="KW-0812">Transmembrane</keyword>
<dbReference type="Proteomes" id="UP000179284">
    <property type="component" value="Chromosome I"/>
</dbReference>
<protein>
    <submittedName>
        <fullName evidence="2">Uncharacterized protein</fullName>
    </submittedName>
</protein>
<dbReference type="AlphaFoldDB" id="A0A1D9NYC6"/>
<keyword evidence="1" id="KW-0472">Membrane</keyword>
<gene>
    <name evidence="2" type="ORF">bhn_I0238</name>
</gene>
<feature type="transmembrane region" description="Helical" evidence="1">
    <location>
        <begin position="54"/>
        <end position="72"/>
    </location>
</feature>
<dbReference type="KEGG" id="bhu:bhn_I0238"/>